<protein>
    <submittedName>
        <fullName evidence="5">GAF domain-containing protein</fullName>
    </submittedName>
</protein>
<dbReference type="InterPro" id="IPR036890">
    <property type="entry name" value="HATPase_C_sf"/>
</dbReference>
<feature type="domain" description="GAF" evidence="4">
    <location>
        <begin position="215"/>
        <end position="359"/>
    </location>
</feature>
<dbReference type="GO" id="GO:0000155">
    <property type="term" value="F:phosphorelay sensor kinase activity"/>
    <property type="evidence" value="ECO:0007669"/>
    <property type="project" value="InterPro"/>
</dbReference>
<proteinExistence type="predicted"/>
<dbReference type="InterPro" id="IPR029016">
    <property type="entry name" value="GAF-like_dom_sf"/>
</dbReference>
<evidence type="ECO:0000256" key="1">
    <source>
        <dbReference type="ARBA" id="ARBA00022679"/>
    </source>
</evidence>
<sequence>MDASRPGSAGRSRDHTTMHVPARVPDAAYSHDRLRDLVRINHELTSSLDMAEILQRIVEVGKELLDARYAAIGILGDERRIKELIHAGMEQEVVDMIGRVPQGRGLLGAMIDDPRPVRLSLVDADERSVGFPPHHPLMRSFLGVPIKVHDALYGTLYIADSRTETFTAADEELAEALAATAGIAIQNARLFDASTYRATWSSALADMARRLVEHDDEDQIGHIVDEVRTLAGADLAFVALVTSEGHAVVERASGDDAGDLSELSFPLNEMVLTEAIFRGESVLADGVSRAGLGGLAIPALSGPSMIVPFTRHDQPPGVLVVCREVGGGAFGGRDLEMGKSFATHINVSLQRRELLRSQRRVAVLEDRNRIARDLHDHVIQRLFATGLNLEGVGAMLGGDAAERISRQVDEIDGAIAQIRQSIFALRHDEGPGAVNLRTRILQIIDRVTGQSPGTTHVVLAGPVDTVVSGTRRDDVAAVVTESLMNVVRHAEATRVDIAVTVTPHEVSVEVTDDGIGPGRGNELSGLANLRRRAEALGGTFALQEAPGGGTQVAWAVPI</sequence>
<evidence type="ECO:0000259" key="4">
    <source>
        <dbReference type="SMART" id="SM00065"/>
    </source>
</evidence>
<dbReference type="AlphaFoldDB" id="A0A5Q2MHZ2"/>
<dbReference type="PANTHER" id="PTHR24421:SF56">
    <property type="entry name" value="OXYGEN SENSOR HISTIDINE KINASE RESPONSE REGULATOR DOST"/>
    <property type="match status" value="1"/>
</dbReference>
<dbReference type="SMART" id="SM00065">
    <property type="entry name" value="GAF"/>
    <property type="match status" value="2"/>
</dbReference>
<evidence type="ECO:0000313" key="5">
    <source>
        <dbReference type="EMBL" id="QGG41399.1"/>
    </source>
</evidence>
<dbReference type="GO" id="GO:0046983">
    <property type="term" value="F:protein dimerization activity"/>
    <property type="evidence" value="ECO:0007669"/>
    <property type="project" value="InterPro"/>
</dbReference>
<dbReference type="Pfam" id="PF13185">
    <property type="entry name" value="GAF_2"/>
    <property type="match status" value="2"/>
</dbReference>
<dbReference type="InterPro" id="IPR050482">
    <property type="entry name" value="Sensor_HK_TwoCompSys"/>
</dbReference>
<accession>A0A5Q2MHZ2</accession>
<dbReference type="Gene3D" id="3.30.450.40">
    <property type="match status" value="2"/>
</dbReference>
<name>A0A5Q2MHZ2_9ACTN</name>
<dbReference type="Proteomes" id="UP000392064">
    <property type="component" value="Chromosome"/>
</dbReference>
<evidence type="ECO:0000256" key="3">
    <source>
        <dbReference type="ARBA" id="ARBA00023012"/>
    </source>
</evidence>
<keyword evidence="6" id="KW-1185">Reference proteome</keyword>
<dbReference type="Gene3D" id="3.30.565.10">
    <property type="entry name" value="Histidine kinase-like ATPase, C-terminal domain"/>
    <property type="match status" value="1"/>
</dbReference>
<dbReference type="KEGG" id="aef:GEV26_08515"/>
<feature type="domain" description="GAF" evidence="4">
    <location>
        <begin position="49"/>
        <end position="195"/>
    </location>
</feature>
<evidence type="ECO:0000313" key="6">
    <source>
        <dbReference type="Proteomes" id="UP000392064"/>
    </source>
</evidence>
<dbReference type="Pfam" id="PF02518">
    <property type="entry name" value="HATPase_c"/>
    <property type="match status" value="1"/>
</dbReference>
<keyword evidence="1" id="KW-0808">Transferase</keyword>
<dbReference type="PANTHER" id="PTHR24421">
    <property type="entry name" value="NITRATE/NITRITE SENSOR PROTEIN NARX-RELATED"/>
    <property type="match status" value="1"/>
</dbReference>
<keyword evidence="2" id="KW-0418">Kinase</keyword>
<gene>
    <name evidence="5" type="ORF">GEV26_08515</name>
</gene>
<dbReference type="Gene3D" id="1.20.5.1930">
    <property type="match status" value="1"/>
</dbReference>
<dbReference type="SUPFAM" id="SSF55874">
    <property type="entry name" value="ATPase domain of HSP90 chaperone/DNA topoisomerase II/histidine kinase"/>
    <property type="match status" value="1"/>
</dbReference>
<dbReference type="SUPFAM" id="SSF55781">
    <property type="entry name" value="GAF domain-like"/>
    <property type="match status" value="2"/>
</dbReference>
<dbReference type="EMBL" id="CP045737">
    <property type="protein sequence ID" value="QGG41399.1"/>
    <property type="molecule type" value="Genomic_DNA"/>
</dbReference>
<dbReference type="Pfam" id="PF07730">
    <property type="entry name" value="HisKA_3"/>
    <property type="match status" value="1"/>
</dbReference>
<dbReference type="InterPro" id="IPR011712">
    <property type="entry name" value="Sig_transdc_His_kin_sub3_dim/P"/>
</dbReference>
<reference evidence="5 6" key="1">
    <citation type="submission" date="2019-11" db="EMBL/GenBank/DDBJ databases">
        <authorList>
            <person name="Li J."/>
        </authorList>
    </citation>
    <scope>NUCLEOTIDE SEQUENCE [LARGE SCALE GENOMIC DNA]</scope>
    <source>
        <strain evidence="5 6">MF47</strain>
    </source>
</reference>
<dbReference type="GO" id="GO:0016020">
    <property type="term" value="C:membrane"/>
    <property type="evidence" value="ECO:0007669"/>
    <property type="project" value="InterPro"/>
</dbReference>
<keyword evidence="3" id="KW-0902">Two-component regulatory system</keyword>
<dbReference type="InterPro" id="IPR003018">
    <property type="entry name" value="GAF"/>
</dbReference>
<evidence type="ECO:0000256" key="2">
    <source>
        <dbReference type="ARBA" id="ARBA00022777"/>
    </source>
</evidence>
<organism evidence="5 6">
    <name type="scientific">Aeromicrobium yanjiei</name>
    <dbReference type="NCBI Taxonomy" id="2662028"/>
    <lineage>
        <taxon>Bacteria</taxon>
        <taxon>Bacillati</taxon>
        <taxon>Actinomycetota</taxon>
        <taxon>Actinomycetes</taxon>
        <taxon>Propionibacteriales</taxon>
        <taxon>Nocardioidaceae</taxon>
        <taxon>Aeromicrobium</taxon>
    </lineage>
</organism>
<dbReference type="CDD" id="cd16917">
    <property type="entry name" value="HATPase_UhpB-NarQ-NarX-like"/>
    <property type="match status" value="1"/>
</dbReference>
<dbReference type="InterPro" id="IPR003594">
    <property type="entry name" value="HATPase_dom"/>
</dbReference>